<dbReference type="AlphaFoldDB" id="A0AAE6IRU0"/>
<proteinExistence type="predicted"/>
<dbReference type="EMBL" id="CP042817">
    <property type="protein sequence ID" value="QEJ97083.1"/>
    <property type="molecule type" value="Genomic_DNA"/>
</dbReference>
<protein>
    <submittedName>
        <fullName evidence="1">Uncharacterized protein</fullName>
    </submittedName>
</protein>
<gene>
    <name evidence="1" type="ORF">FUT82_03175</name>
</gene>
<accession>A0AAE6IRU0</accession>
<evidence type="ECO:0000313" key="1">
    <source>
        <dbReference type="EMBL" id="QEJ97083.1"/>
    </source>
</evidence>
<evidence type="ECO:0000313" key="2">
    <source>
        <dbReference type="Proteomes" id="UP000323594"/>
    </source>
</evidence>
<dbReference type="Proteomes" id="UP000323594">
    <property type="component" value="Chromosome"/>
</dbReference>
<reference evidence="1 2" key="1">
    <citation type="submission" date="2019-08" db="EMBL/GenBank/DDBJ databases">
        <authorList>
            <person name="Kuhnert P."/>
        </authorList>
    </citation>
    <scope>NUCLEOTIDE SEQUENCE [LARGE SCALE GENOMIC DNA]</scope>
    <source>
        <strain evidence="1 2">B36.5</strain>
    </source>
</reference>
<name>A0AAE6IRU0_TREPH</name>
<organism evidence="1 2">
    <name type="scientific">Treponema phagedenis</name>
    <dbReference type="NCBI Taxonomy" id="162"/>
    <lineage>
        <taxon>Bacteria</taxon>
        <taxon>Pseudomonadati</taxon>
        <taxon>Spirochaetota</taxon>
        <taxon>Spirochaetia</taxon>
        <taxon>Spirochaetales</taxon>
        <taxon>Treponemataceae</taxon>
        <taxon>Treponema</taxon>
    </lineage>
</organism>
<sequence length="94" mass="11091">MVPRRSDVLKQGNLQSFKTRRFGFATDGKNSAPPWTAKSERAWTPVVPSRIEFENYHSYINRSFQTHRFGFDKDVKTKPSCRTLFKKQHLYSLH</sequence>